<dbReference type="RefSeq" id="WP_343908258.1">
    <property type="nucleotide sequence ID" value="NZ_BAAAJE010000015.1"/>
</dbReference>
<gene>
    <name evidence="1" type="ORF">GCM10009606_28640</name>
</gene>
<evidence type="ECO:0000313" key="1">
    <source>
        <dbReference type="EMBL" id="GAA1148196.1"/>
    </source>
</evidence>
<organism evidence="1 2">
    <name type="scientific">Nocardioides aquiterrae</name>
    <dbReference type="NCBI Taxonomy" id="203799"/>
    <lineage>
        <taxon>Bacteria</taxon>
        <taxon>Bacillati</taxon>
        <taxon>Actinomycetota</taxon>
        <taxon>Actinomycetes</taxon>
        <taxon>Propionibacteriales</taxon>
        <taxon>Nocardioidaceae</taxon>
        <taxon>Nocardioides</taxon>
    </lineage>
</organism>
<evidence type="ECO:0000313" key="2">
    <source>
        <dbReference type="Proteomes" id="UP001499979"/>
    </source>
</evidence>
<evidence type="ECO:0008006" key="3">
    <source>
        <dbReference type="Google" id="ProtNLM"/>
    </source>
</evidence>
<comment type="caution">
    <text evidence="1">The sequence shown here is derived from an EMBL/GenBank/DDBJ whole genome shotgun (WGS) entry which is preliminary data.</text>
</comment>
<dbReference type="EMBL" id="BAAAJE010000015">
    <property type="protein sequence ID" value="GAA1148196.1"/>
    <property type="molecule type" value="Genomic_DNA"/>
</dbReference>
<protein>
    <recommendedName>
        <fullName evidence="3">DUF2510 domain-containing protein</fullName>
    </recommendedName>
</protein>
<proteinExistence type="predicted"/>
<sequence length="147" mass="16035">MARTRVRDIDDPAAWHYWDGAAWTDDAAAAVPVVGEVGAVSQTLSVFPSGGRWCALSKQDEFRGTALAVWPADHPWGPFGPPTELLSIPCNPATGEVQYMALAHPDLLPRPGTMVVSWSRNNLDLAAVCQDPDLYRPRFERVRLPAG</sequence>
<name>A0ABN1UHR1_9ACTN</name>
<reference evidence="1 2" key="1">
    <citation type="journal article" date="2019" name="Int. J. Syst. Evol. Microbiol.">
        <title>The Global Catalogue of Microorganisms (GCM) 10K type strain sequencing project: providing services to taxonomists for standard genome sequencing and annotation.</title>
        <authorList>
            <consortium name="The Broad Institute Genomics Platform"/>
            <consortium name="The Broad Institute Genome Sequencing Center for Infectious Disease"/>
            <person name="Wu L."/>
            <person name="Ma J."/>
        </authorList>
    </citation>
    <scope>NUCLEOTIDE SEQUENCE [LARGE SCALE GENOMIC DNA]</scope>
    <source>
        <strain evidence="1 2">JCM 11813</strain>
    </source>
</reference>
<keyword evidence="2" id="KW-1185">Reference proteome</keyword>
<accession>A0ABN1UHR1</accession>
<dbReference type="Proteomes" id="UP001499979">
    <property type="component" value="Unassembled WGS sequence"/>
</dbReference>